<proteinExistence type="predicted"/>
<name>A0A9J6E2X3_RHIMP</name>
<organism evidence="1 2">
    <name type="scientific">Rhipicephalus microplus</name>
    <name type="common">Cattle tick</name>
    <name type="synonym">Boophilus microplus</name>
    <dbReference type="NCBI Taxonomy" id="6941"/>
    <lineage>
        <taxon>Eukaryota</taxon>
        <taxon>Metazoa</taxon>
        <taxon>Ecdysozoa</taxon>
        <taxon>Arthropoda</taxon>
        <taxon>Chelicerata</taxon>
        <taxon>Arachnida</taxon>
        <taxon>Acari</taxon>
        <taxon>Parasitiformes</taxon>
        <taxon>Ixodida</taxon>
        <taxon>Ixodoidea</taxon>
        <taxon>Ixodidae</taxon>
        <taxon>Rhipicephalinae</taxon>
        <taxon>Rhipicephalus</taxon>
        <taxon>Boophilus</taxon>
    </lineage>
</organism>
<reference evidence="1" key="2">
    <citation type="submission" date="2021-09" db="EMBL/GenBank/DDBJ databases">
        <authorList>
            <person name="Jia N."/>
            <person name="Wang J."/>
            <person name="Shi W."/>
            <person name="Du L."/>
            <person name="Sun Y."/>
            <person name="Zhan W."/>
            <person name="Jiang J."/>
            <person name="Wang Q."/>
            <person name="Zhang B."/>
            <person name="Ji P."/>
            <person name="Sakyi L.B."/>
            <person name="Cui X."/>
            <person name="Yuan T."/>
            <person name="Jiang B."/>
            <person name="Yang W."/>
            <person name="Lam T.T.-Y."/>
            <person name="Chang Q."/>
            <person name="Ding S."/>
            <person name="Wang X."/>
            <person name="Zhu J."/>
            <person name="Ruan X."/>
            <person name="Zhao L."/>
            <person name="Wei J."/>
            <person name="Que T."/>
            <person name="Du C."/>
            <person name="Cheng J."/>
            <person name="Dai P."/>
            <person name="Han X."/>
            <person name="Huang E."/>
            <person name="Gao Y."/>
            <person name="Liu J."/>
            <person name="Shao H."/>
            <person name="Ye R."/>
            <person name="Li L."/>
            <person name="Wei W."/>
            <person name="Wang X."/>
            <person name="Wang C."/>
            <person name="Huo Q."/>
            <person name="Li W."/>
            <person name="Guo W."/>
            <person name="Chen H."/>
            <person name="Chen S."/>
            <person name="Zhou L."/>
            <person name="Zhou L."/>
            <person name="Ni X."/>
            <person name="Tian J."/>
            <person name="Zhou Y."/>
            <person name="Sheng Y."/>
            <person name="Liu T."/>
            <person name="Pan Y."/>
            <person name="Xia L."/>
            <person name="Li J."/>
            <person name="Zhao F."/>
            <person name="Cao W."/>
        </authorList>
    </citation>
    <scope>NUCLEOTIDE SEQUENCE</scope>
    <source>
        <strain evidence="1">Rmic-2018</strain>
        <tissue evidence="1">Larvae</tissue>
    </source>
</reference>
<comment type="caution">
    <text evidence="1">The sequence shown here is derived from an EMBL/GenBank/DDBJ whole genome shotgun (WGS) entry which is preliminary data.</text>
</comment>
<evidence type="ECO:0000313" key="1">
    <source>
        <dbReference type="EMBL" id="KAH8028692.1"/>
    </source>
</evidence>
<dbReference type="SUPFAM" id="SSF52047">
    <property type="entry name" value="RNI-like"/>
    <property type="match status" value="1"/>
</dbReference>
<dbReference type="EMBL" id="JABSTU010000006">
    <property type="protein sequence ID" value="KAH8028692.1"/>
    <property type="molecule type" value="Genomic_DNA"/>
</dbReference>
<dbReference type="InterPro" id="IPR032675">
    <property type="entry name" value="LRR_dom_sf"/>
</dbReference>
<evidence type="ECO:0000313" key="2">
    <source>
        <dbReference type="Proteomes" id="UP000821866"/>
    </source>
</evidence>
<dbReference type="Proteomes" id="UP000821866">
    <property type="component" value="Chromosome 4"/>
</dbReference>
<reference evidence="1" key="1">
    <citation type="journal article" date="2020" name="Cell">
        <title>Large-Scale Comparative Analyses of Tick Genomes Elucidate Their Genetic Diversity and Vector Capacities.</title>
        <authorList>
            <consortium name="Tick Genome and Microbiome Consortium (TIGMIC)"/>
            <person name="Jia N."/>
            <person name="Wang J."/>
            <person name="Shi W."/>
            <person name="Du L."/>
            <person name="Sun Y."/>
            <person name="Zhan W."/>
            <person name="Jiang J.F."/>
            <person name="Wang Q."/>
            <person name="Zhang B."/>
            <person name="Ji P."/>
            <person name="Bell-Sakyi L."/>
            <person name="Cui X.M."/>
            <person name="Yuan T.T."/>
            <person name="Jiang B.G."/>
            <person name="Yang W.F."/>
            <person name="Lam T.T."/>
            <person name="Chang Q.C."/>
            <person name="Ding S.J."/>
            <person name="Wang X.J."/>
            <person name="Zhu J.G."/>
            <person name="Ruan X.D."/>
            <person name="Zhao L."/>
            <person name="Wei J.T."/>
            <person name="Ye R.Z."/>
            <person name="Que T.C."/>
            <person name="Du C.H."/>
            <person name="Zhou Y.H."/>
            <person name="Cheng J.X."/>
            <person name="Dai P.F."/>
            <person name="Guo W.B."/>
            <person name="Han X.H."/>
            <person name="Huang E.J."/>
            <person name="Li L.F."/>
            <person name="Wei W."/>
            <person name="Gao Y.C."/>
            <person name="Liu J.Z."/>
            <person name="Shao H.Z."/>
            <person name="Wang X."/>
            <person name="Wang C.C."/>
            <person name="Yang T.C."/>
            <person name="Huo Q.B."/>
            <person name="Li W."/>
            <person name="Chen H.Y."/>
            <person name="Chen S.E."/>
            <person name="Zhou L.G."/>
            <person name="Ni X.B."/>
            <person name="Tian J.H."/>
            <person name="Sheng Y."/>
            <person name="Liu T."/>
            <person name="Pan Y.S."/>
            <person name="Xia L.Y."/>
            <person name="Li J."/>
            <person name="Zhao F."/>
            <person name="Cao W.C."/>
        </authorList>
    </citation>
    <scope>NUCLEOTIDE SEQUENCE</scope>
    <source>
        <strain evidence="1">Rmic-2018</strain>
    </source>
</reference>
<dbReference type="AlphaFoldDB" id="A0A9J6E2X3"/>
<dbReference type="Gene3D" id="3.80.10.10">
    <property type="entry name" value="Ribonuclease Inhibitor"/>
    <property type="match status" value="1"/>
</dbReference>
<keyword evidence="2" id="KW-1185">Reference proteome</keyword>
<sequence length="287" mass="32515">MSRLNEWWRGNKFRRIKYLAIVPASGVAASFQGKIRNQASLCNFLRSCVNLVELNLSAFHFGKDFKWSSMLANGGLDHIRSLALSACALCHPHHLSLLGRASFKLRELDVRFFPQIAPNCTICLLDTTCDDDALAPLRYLDSLERLTLCELYRVRNLRFLSGCASIRELRLRNLGVWCVGGDENVEPLVSIWPQLHVAKFERCHVFQPLQRILRHARRTHDEAPLSDWTHRLDRRRTGHRSSGPLLHAEGLPVARHGAPSRPLPGDGRGAHFFPEDFVSGGRRFAAP</sequence>
<accession>A0A9J6E2X3</accession>
<gene>
    <name evidence="1" type="ORF">HPB51_018116</name>
</gene>
<protein>
    <submittedName>
        <fullName evidence="1">Uncharacterized protein</fullName>
    </submittedName>
</protein>